<accession>A0A7W6RFF6</accession>
<comment type="similarity">
    <text evidence="2">Belongs to the NAD(P)-dependent epimerase/dehydratase family.</text>
</comment>
<dbReference type="Pfam" id="PF01370">
    <property type="entry name" value="Epimerase"/>
    <property type="match status" value="1"/>
</dbReference>
<evidence type="ECO:0000256" key="2">
    <source>
        <dbReference type="ARBA" id="ARBA00007637"/>
    </source>
</evidence>
<feature type="domain" description="NAD-dependent epimerase/dehydratase" evidence="6">
    <location>
        <begin position="5"/>
        <end position="230"/>
    </location>
</feature>
<evidence type="ECO:0000259" key="6">
    <source>
        <dbReference type="Pfam" id="PF01370"/>
    </source>
</evidence>
<evidence type="ECO:0000256" key="4">
    <source>
        <dbReference type="ARBA" id="ARBA00031367"/>
    </source>
</evidence>
<dbReference type="Gene3D" id="3.40.50.720">
    <property type="entry name" value="NAD(P)-binding Rossmann-like Domain"/>
    <property type="match status" value="1"/>
</dbReference>
<dbReference type="RefSeq" id="WP_184046092.1">
    <property type="nucleotide sequence ID" value="NZ_JACIGK010000021.1"/>
</dbReference>
<name>A0A7W6RFF6_9PROT</name>
<protein>
    <recommendedName>
        <fullName evidence="3">UDP-glucose 4-epimerase</fullName>
    </recommendedName>
    <alternativeName>
        <fullName evidence="5">Galactowaldenase</fullName>
    </alternativeName>
    <alternativeName>
        <fullName evidence="4">UDP-galactose 4-epimerase</fullName>
    </alternativeName>
</protein>
<evidence type="ECO:0000256" key="5">
    <source>
        <dbReference type="ARBA" id="ARBA00033067"/>
    </source>
</evidence>
<reference evidence="7 8" key="1">
    <citation type="submission" date="2020-08" db="EMBL/GenBank/DDBJ databases">
        <title>Genome sequencing of Purple Non-Sulfur Bacteria from various extreme environments.</title>
        <authorList>
            <person name="Mayer M."/>
        </authorList>
    </citation>
    <scope>NUCLEOTIDE SEQUENCE [LARGE SCALE GENOMIC DNA]</scope>
    <source>
        <strain evidence="7 8">JA131</strain>
    </source>
</reference>
<sequence>MTQHLILGGSGFIGRHVALGLARRGARVTIADLAPPPAALADLSVGYAAVTPGRIDWEALIADHTVIHHYAWSTIPQTANDNPLGDLDDNVRATLGLLEALRHRAGSRLIFSSSGGTVYGRLRQVPAPEDHPLAPITAYGVSKAAVELYLGFYRAHHGLDCRVARISNPFGAGQDARRKQQGAVSAFLFKALDGEEITIWGDGSVVRDYIHVADLTRGLIALAEAPPTGQTDLPVHNLGSGAGVSLNEILDTLRDRLGLAPRVRTLPGRPFDVPASVLDIRTAREVLGWAPRLGFADGCARMLDDLRAGRDTFSTLFPD</sequence>
<dbReference type="Proteomes" id="UP000554286">
    <property type="component" value="Unassembled WGS sequence"/>
</dbReference>
<dbReference type="EMBL" id="JACIGK010000021">
    <property type="protein sequence ID" value="MBB4267061.1"/>
    <property type="molecule type" value="Genomic_DNA"/>
</dbReference>
<dbReference type="PANTHER" id="PTHR43725">
    <property type="entry name" value="UDP-GLUCOSE 4-EPIMERASE"/>
    <property type="match status" value="1"/>
</dbReference>
<dbReference type="InterPro" id="IPR001509">
    <property type="entry name" value="Epimerase_deHydtase"/>
</dbReference>
<comment type="pathway">
    <text evidence="1">Carbohydrate metabolism; galactose metabolism.</text>
</comment>
<dbReference type="PRINTS" id="PR01713">
    <property type="entry name" value="NUCEPIMERASE"/>
</dbReference>
<keyword evidence="7" id="KW-0413">Isomerase</keyword>
<evidence type="ECO:0000313" key="7">
    <source>
        <dbReference type="EMBL" id="MBB4267061.1"/>
    </source>
</evidence>
<evidence type="ECO:0000256" key="3">
    <source>
        <dbReference type="ARBA" id="ARBA00018569"/>
    </source>
</evidence>
<dbReference type="SUPFAM" id="SSF51735">
    <property type="entry name" value="NAD(P)-binding Rossmann-fold domains"/>
    <property type="match status" value="1"/>
</dbReference>
<dbReference type="GO" id="GO:0016853">
    <property type="term" value="F:isomerase activity"/>
    <property type="evidence" value="ECO:0007669"/>
    <property type="project" value="UniProtKB-KW"/>
</dbReference>
<comment type="caution">
    <text evidence="7">The sequence shown here is derived from an EMBL/GenBank/DDBJ whole genome shotgun (WGS) entry which is preliminary data.</text>
</comment>
<dbReference type="PANTHER" id="PTHR43725:SF53">
    <property type="entry name" value="UDP-ARABINOSE 4-EPIMERASE 1"/>
    <property type="match status" value="1"/>
</dbReference>
<dbReference type="InterPro" id="IPR036291">
    <property type="entry name" value="NAD(P)-bd_dom_sf"/>
</dbReference>
<evidence type="ECO:0000313" key="8">
    <source>
        <dbReference type="Proteomes" id="UP000554286"/>
    </source>
</evidence>
<organism evidence="7 8">
    <name type="scientific">Roseospira visakhapatnamensis</name>
    <dbReference type="NCBI Taxonomy" id="390880"/>
    <lineage>
        <taxon>Bacteria</taxon>
        <taxon>Pseudomonadati</taxon>
        <taxon>Pseudomonadota</taxon>
        <taxon>Alphaproteobacteria</taxon>
        <taxon>Rhodospirillales</taxon>
        <taxon>Rhodospirillaceae</taxon>
        <taxon>Roseospira</taxon>
    </lineage>
</organism>
<dbReference type="AlphaFoldDB" id="A0A7W6RFF6"/>
<proteinExistence type="inferred from homology"/>
<evidence type="ECO:0000256" key="1">
    <source>
        <dbReference type="ARBA" id="ARBA00004947"/>
    </source>
</evidence>
<gene>
    <name evidence="7" type="ORF">GGD89_002702</name>
</gene>
<keyword evidence="8" id="KW-1185">Reference proteome</keyword>